<name>A0A914Q403_9BILA</name>
<evidence type="ECO:0000313" key="2">
    <source>
        <dbReference type="WBParaSite" id="PDA_v2.g26040.t1"/>
    </source>
</evidence>
<accession>A0A914Q403</accession>
<organism evidence="1 2">
    <name type="scientific">Panagrolaimus davidi</name>
    <dbReference type="NCBI Taxonomy" id="227884"/>
    <lineage>
        <taxon>Eukaryota</taxon>
        <taxon>Metazoa</taxon>
        <taxon>Ecdysozoa</taxon>
        <taxon>Nematoda</taxon>
        <taxon>Chromadorea</taxon>
        <taxon>Rhabditida</taxon>
        <taxon>Tylenchina</taxon>
        <taxon>Panagrolaimomorpha</taxon>
        <taxon>Panagrolaimoidea</taxon>
        <taxon>Panagrolaimidae</taxon>
        <taxon>Panagrolaimus</taxon>
    </lineage>
</organism>
<protein>
    <submittedName>
        <fullName evidence="2">Uncharacterized protein</fullName>
    </submittedName>
</protein>
<reference evidence="2" key="1">
    <citation type="submission" date="2022-11" db="UniProtKB">
        <authorList>
            <consortium name="WormBaseParasite"/>
        </authorList>
    </citation>
    <scope>IDENTIFICATION</scope>
</reference>
<sequence>MINLNHFNIKKLNTKGYTYRRREKNPRYPINVWNVYEATMNGESRTNNQAEIWHGHLKESVRINKPPFYIIAKELQKQHANSTVLRNQLITGVEFKKKKVHADKDARVLNVVRNFNIVTVLDFLKNVNTAASAE</sequence>
<proteinExistence type="predicted"/>
<dbReference type="Proteomes" id="UP000887578">
    <property type="component" value="Unplaced"/>
</dbReference>
<dbReference type="AlphaFoldDB" id="A0A914Q403"/>
<keyword evidence="1" id="KW-1185">Reference proteome</keyword>
<evidence type="ECO:0000313" key="1">
    <source>
        <dbReference type="Proteomes" id="UP000887578"/>
    </source>
</evidence>
<dbReference type="WBParaSite" id="PDA_v2.g26040.t1">
    <property type="protein sequence ID" value="PDA_v2.g26040.t1"/>
    <property type="gene ID" value="PDA_v2.g26040"/>
</dbReference>